<accession>A0ABQ5EXP5</accession>
<comment type="caution">
    <text evidence="1">The sequence shown here is derived from an EMBL/GenBank/DDBJ whole genome shotgun (WGS) entry which is preliminary data.</text>
</comment>
<sequence length="382" mass="43157">MAQACSTPLYDADTLLLLTHQPVVYGIVKSLVPQQELSREQAYWLPANERASKIVTPIDRSLPTVLKVDPPSQVLAVFEMLMLAFPQFEGIIIKKEQHKLWCFDYAKQTSRRILKQIFDLILGGQSVMNNKDICSIVLTSDIVVPPSSNCLCEDLRSACDREHTKVLKLEAEISKQKQLITDSEKSSRKDDSIRNLVCPDQIMKGAECTVPLKVVSTKGFRTDRIQLKDTRNTHSRTAYTEKLLEPSLLKIQAKAQGDWSKERPVADSIAARLTRPTAYILKTDCSIQFLSGILKDSYECSCSGLGMLPTSEVIPLKLKLESLGYEWSRMSLREKYRHKFELTLEQSQQGVSNDVLVSIEGVEELKRNVWIKGEKKEALLTP</sequence>
<evidence type="ECO:0000313" key="2">
    <source>
        <dbReference type="Proteomes" id="UP001151760"/>
    </source>
</evidence>
<reference evidence="1" key="2">
    <citation type="submission" date="2022-01" db="EMBL/GenBank/DDBJ databases">
        <authorList>
            <person name="Yamashiro T."/>
            <person name="Shiraishi A."/>
            <person name="Satake H."/>
            <person name="Nakayama K."/>
        </authorList>
    </citation>
    <scope>NUCLEOTIDE SEQUENCE</scope>
</reference>
<dbReference type="EMBL" id="BQNB010016747">
    <property type="protein sequence ID" value="GJT55327.1"/>
    <property type="molecule type" value="Genomic_DNA"/>
</dbReference>
<reference evidence="1" key="1">
    <citation type="journal article" date="2022" name="Int. J. Mol. Sci.">
        <title>Draft Genome of Tanacetum Coccineum: Genomic Comparison of Closely Related Tanacetum-Family Plants.</title>
        <authorList>
            <person name="Yamashiro T."/>
            <person name="Shiraishi A."/>
            <person name="Nakayama K."/>
            <person name="Satake H."/>
        </authorList>
    </citation>
    <scope>NUCLEOTIDE SEQUENCE</scope>
</reference>
<keyword evidence="2" id="KW-1185">Reference proteome</keyword>
<proteinExistence type="predicted"/>
<organism evidence="1 2">
    <name type="scientific">Tanacetum coccineum</name>
    <dbReference type="NCBI Taxonomy" id="301880"/>
    <lineage>
        <taxon>Eukaryota</taxon>
        <taxon>Viridiplantae</taxon>
        <taxon>Streptophyta</taxon>
        <taxon>Embryophyta</taxon>
        <taxon>Tracheophyta</taxon>
        <taxon>Spermatophyta</taxon>
        <taxon>Magnoliopsida</taxon>
        <taxon>eudicotyledons</taxon>
        <taxon>Gunneridae</taxon>
        <taxon>Pentapetalae</taxon>
        <taxon>asterids</taxon>
        <taxon>campanulids</taxon>
        <taxon>Asterales</taxon>
        <taxon>Asteraceae</taxon>
        <taxon>Asteroideae</taxon>
        <taxon>Anthemideae</taxon>
        <taxon>Anthemidinae</taxon>
        <taxon>Tanacetum</taxon>
    </lineage>
</organism>
<evidence type="ECO:0000313" key="1">
    <source>
        <dbReference type="EMBL" id="GJT55327.1"/>
    </source>
</evidence>
<name>A0ABQ5EXP5_9ASTR</name>
<protein>
    <submittedName>
        <fullName evidence="1">Uncharacterized protein</fullName>
    </submittedName>
</protein>
<gene>
    <name evidence="1" type="ORF">Tco_0990381</name>
</gene>
<dbReference type="Proteomes" id="UP001151760">
    <property type="component" value="Unassembled WGS sequence"/>
</dbReference>